<dbReference type="EMBL" id="QRWX01000002">
    <property type="protein sequence ID" value="RGT56181.1"/>
    <property type="molecule type" value="Genomic_DNA"/>
</dbReference>
<dbReference type="Pfam" id="PF13242">
    <property type="entry name" value="Hydrolase_like"/>
    <property type="match status" value="1"/>
</dbReference>
<evidence type="ECO:0000313" key="2">
    <source>
        <dbReference type="Proteomes" id="UP000284731"/>
    </source>
</evidence>
<dbReference type="Pfam" id="PF13344">
    <property type="entry name" value="Hydrolase_6"/>
    <property type="match status" value="1"/>
</dbReference>
<dbReference type="GO" id="GO:0016791">
    <property type="term" value="F:phosphatase activity"/>
    <property type="evidence" value="ECO:0007669"/>
    <property type="project" value="TreeGrafter"/>
</dbReference>
<dbReference type="Gene3D" id="3.40.50.1000">
    <property type="entry name" value="HAD superfamily/HAD-like"/>
    <property type="match status" value="2"/>
</dbReference>
<evidence type="ECO:0000313" key="1">
    <source>
        <dbReference type="EMBL" id="RGT56181.1"/>
    </source>
</evidence>
<dbReference type="SUPFAM" id="SSF56784">
    <property type="entry name" value="HAD-like"/>
    <property type="match status" value="1"/>
</dbReference>
<name>A0A412PEY9_9FIRM</name>
<evidence type="ECO:0008006" key="3">
    <source>
        <dbReference type="Google" id="ProtNLM"/>
    </source>
</evidence>
<accession>A0A412PEY9</accession>
<dbReference type="PANTHER" id="PTHR19288:SF46">
    <property type="entry name" value="HALOACID DEHALOGENASE-LIKE HYDROLASE DOMAIN-CONTAINING PROTEIN 2"/>
    <property type="match status" value="1"/>
</dbReference>
<dbReference type="RefSeq" id="WP_118764725.1">
    <property type="nucleotide sequence ID" value="NZ_CABJCF010000002.1"/>
</dbReference>
<dbReference type="PANTHER" id="PTHR19288">
    <property type="entry name" value="4-NITROPHENYLPHOSPHATASE-RELATED"/>
    <property type="match status" value="1"/>
</dbReference>
<dbReference type="InterPro" id="IPR006357">
    <property type="entry name" value="HAD-SF_hydro_IIA"/>
</dbReference>
<organism evidence="1 2">
    <name type="scientific">Solobacterium moorei</name>
    <dbReference type="NCBI Taxonomy" id="102148"/>
    <lineage>
        <taxon>Bacteria</taxon>
        <taxon>Bacillati</taxon>
        <taxon>Bacillota</taxon>
        <taxon>Erysipelotrichia</taxon>
        <taxon>Erysipelotrichales</taxon>
        <taxon>Erysipelotrichaceae</taxon>
        <taxon>Solobacterium</taxon>
    </lineage>
</organism>
<gene>
    <name evidence="1" type="ORF">DWX20_05070</name>
</gene>
<dbReference type="AlphaFoldDB" id="A0A412PEY9"/>
<protein>
    <recommendedName>
        <fullName evidence="3">HAD family hydrolase</fullName>
    </recommendedName>
</protein>
<dbReference type="InterPro" id="IPR023214">
    <property type="entry name" value="HAD_sf"/>
</dbReference>
<dbReference type="GO" id="GO:0005737">
    <property type="term" value="C:cytoplasm"/>
    <property type="evidence" value="ECO:0007669"/>
    <property type="project" value="TreeGrafter"/>
</dbReference>
<proteinExistence type="predicted"/>
<dbReference type="InterPro" id="IPR036412">
    <property type="entry name" value="HAD-like_sf"/>
</dbReference>
<comment type="caution">
    <text evidence="1">The sequence shown here is derived from an EMBL/GenBank/DDBJ whole genome shotgun (WGS) entry which is preliminary data.</text>
</comment>
<sequence length="255" mass="28940">MLTSKGYIIQLEALMQQKQAMLGAKELIHAFQMENISYLILTERSSVTADEILNQLEHCGIHGVRKENIYTSTMAAVEYIVTHDKKAIDVDYIGGKGIRQVLTDTGFHITHHHPKYFFVGMDSNLSYDEYQDVFTQLRKGSQLVSVDHRRIQMVDQVEKIGNGTIVRMLEYAAGVKAMNFGCGTRILLKFASKHLPYSLSEIIMIGNRFKKDIVPALQLGMLTFYVAGSEEMMKQGINDEFHPDYILDDLTGLLR</sequence>
<reference evidence="1 2" key="1">
    <citation type="submission" date="2018-08" db="EMBL/GenBank/DDBJ databases">
        <title>A genome reference for cultivated species of the human gut microbiota.</title>
        <authorList>
            <person name="Zou Y."/>
            <person name="Xue W."/>
            <person name="Luo G."/>
        </authorList>
    </citation>
    <scope>NUCLEOTIDE SEQUENCE [LARGE SCALE GENOMIC DNA]</scope>
    <source>
        <strain evidence="1 2">AF18-46</strain>
    </source>
</reference>
<dbReference type="Proteomes" id="UP000284731">
    <property type="component" value="Unassembled WGS sequence"/>
</dbReference>